<dbReference type="Gene3D" id="3.40.50.300">
    <property type="entry name" value="P-loop containing nucleotide triphosphate hydrolases"/>
    <property type="match status" value="1"/>
</dbReference>
<dbReference type="Pfam" id="PF00009">
    <property type="entry name" value="GTP_EFTU"/>
    <property type="match status" value="1"/>
</dbReference>
<dbReference type="Gene3D" id="3.30.230.10">
    <property type="match status" value="1"/>
</dbReference>
<evidence type="ECO:0000256" key="3">
    <source>
        <dbReference type="ARBA" id="ARBA00022741"/>
    </source>
</evidence>
<evidence type="ECO:0000256" key="1">
    <source>
        <dbReference type="ARBA" id="ARBA00005870"/>
    </source>
</evidence>
<dbReference type="FunFam" id="3.30.230.10:FF:000003">
    <property type="entry name" value="Elongation factor G"/>
    <property type="match status" value="1"/>
</dbReference>
<dbReference type="NCBIfam" id="NF009379">
    <property type="entry name" value="PRK12740.1-3"/>
    <property type="match status" value="1"/>
</dbReference>
<dbReference type="PANTHER" id="PTHR43261:SF6">
    <property type="entry name" value="ELONGATION FACTOR G-LIKE PROTEIN"/>
    <property type="match status" value="1"/>
</dbReference>
<reference evidence="8" key="1">
    <citation type="submission" date="2015-07" db="EMBL/GenBank/DDBJ databases">
        <title>Draft genome sequence of the purine-degrading Gottschalkia purinilyticum DSM 1384 (formerly Clostridium purinilyticum).</title>
        <authorList>
            <person name="Poehlein A."/>
            <person name="Schiel-Bengelsdorf B."/>
            <person name="Bengelsdorf F.R."/>
            <person name="Daniel R."/>
            <person name="Duerre P."/>
        </authorList>
    </citation>
    <scope>NUCLEOTIDE SEQUENCE [LARGE SCALE GENOMIC DNA]</scope>
    <source>
        <strain evidence="8">DSM 1384</strain>
    </source>
</reference>
<dbReference type="Proteomes" id="UP000037267">
    <property type="component" value="Unassembled WGS sequence"/>
</dbReference>
<dbReference type="InterPro" id="IPR009000">
    <property type="entry name" value="Transl_B-barrel_sf"/>
</dbReference>
<keyword evidence="3" id="KW-0547">Nucleotide-binding</keyword>
<dbReference type="CDD" id="cd03713">
    <property type="entry name" value="EFG_mtEFG_C"/>
    <property type="match status" value="1"/>
</dbReference>
<dbReference type="InterPro" id="IPR009022">
    <property type="entry name" value="EFG_III"/>
</dbReference>
<dbReference type="InterPro" id="IPR053905">
    <property type="entry name" value="EF-G-like_DII"/>
</dbReference>
<dbReference type="STRING" id="1503.CLPU_10c00340"/>
<dbReference type="Pfam" id="PF03764">
    <property type="entry name" value="EFG_IV"/>
    <property type="match status" value="1"/>
</dbReference>
<dbReference type="CDD" id="cd04170">
    <property type="entry name" value="EF-G_bact"/>
    <property type="match status" value="1"/>
</dbReference>
<sequence>MQTYHTSQIRNVVLLGHGSCGKTTLGESILYATKTITRKGKVEEKNTISDFNKEEMNRQFSISTSILPVEWKNIKINMLDTPGYFDFYGEVESALKICESAVIVVDASSGIEVGTEKAWKLTEKEEKPKIIFINKLDKENINLNKLIDNLRDKLGLKIVPVTIPTGKEDSFKGFVDIINMVGKRYNGEYCEDVPISDEVQEEVNKYRDILIESIAETDENLLEKFFNEEEFTEEEIRDGLKKAILNNNLVPVVMGSAINDIGVHTLLNMIDNYLPSPEDITLSNIEINNQDPFSAFVFKTISDPFVGKISLFKVCTGKISKDKEIYNANKESAEKLSNIFIMRGKNHIEVNEIIAGDIGATTKLQITGTGDTLCDKKRIIKYEKVNYPQPCLFLAIEPRSKGDEEKIGISLQKIVDEDPTFTVERNKETKELLIGGQGNIQLDIAVSKLKNTFGVDVDLKDPKIPYRETIKGKSDVQGKHKKQTGGAGQYGDVHIRFEPSENEFEFQEEIFGGAVPRQYIPAVEKGLRESLEKGVLAGFPVVNVRAILYDGSYHSVDSNEMAFKIAASLAFKKGIKEANPVLLEPIMKIEILIPEEYMGEIMGDMNKRRGKILGMEQKEDGSQLVIAEAPHSEILKYATDLRSMTQARGTFTMEFLRYEEVPHHMSEKIIEEFQ</sequence>
<dbReference type="PANTHER" id="PTHR43261">
    <property type="entry name" value="TRANSLATION ELONGATION FACTOR G-RELATED"/>
    <property type="match status" value="1"/>
</dbReference>
<dbReference type="Gene3D" id="3.30.70.240">
    <property type="match status" value="1"/>
</dbReference>
<dbReference type="GO" id="GO:0032790">
    <property type="term" value="P:ribosome disassembly"/>
    <property type="evidence" value="ECO:0007669"/>
    <property type="project" value="TreeGrafter"/>
</dbReference>
<dbReference type="GO" id="GO:0005525">
    <property type="term" value="F:GTP binding"/>
    <property type="evidence" value="ECO:0007669"/>
    <property type="project" value="UniProtKB-UniRule"/>
</dbReference>
<dbReference type="GO" id="GO:0003746">
    <property type="term" value="F:translation elongation factor activity"/>
    <property type="evidence" value="ECO:0007669"/>
    <property type="project" value="UniProtKB-UniRule"/>
</dbReference>
<dbReference type="Gene3D" id="2.40.30.10">
    <property type="entry name" value="Translation factors"/>
    <property type="match status" value="1"/>
</dbReference>
<dbReference type="SUPFAM" id="SSF54211">
    <property type="entry name" value="Ribosomal protein S5 domain 2-like"/>
    <property type="match status" value="1"/>
</dbReference>
<dbReference type="CDD" id="cd04088">
    <property type="entry name" value="EFG_mtEFG_II"/>
    <property type="match status" value="1"/>
</dbReference>
<organism evidence="7 8">
    <name type="scientific">Gottschalkia purinilytica</name>
    <name type="common">Clostridium purinilyticum</name>
    <dbReference type="NCBI Taxonomy" id="1503"/>
    <lineage>
        <taxon>Bacteria</taxon>
        <taxon>Bacillati</taxon>
        <taxon>Bacillota</taxon>
        <taxon>Tissierellia</taxon>
        <taxon>Tissierellales</taxon>
        <taxon>Gottschalkiaceae</taxon>
        <taxon>Gottschalkia</taxon>
    </lineage>
</organism>
<dbReference type="InterPro" id="IPR027417">
    <property type="entry name" value="P-loop_NTPase"/>
</dbReference>
<dbReference type="InterPro" id="IPR047872">
    <property type="entry name" value="EFG_IV"/>
</dbReference>
<dbReference type="InterPro" id="IPR005517">
    <property type="entry name" value="Transl_elong_EFG/EF2_IV"/>
</dbReference>
<dbReference type="InterPro" id="IPR005225">
    <property type="entry name" value="Small_GTP-bd"/>
</dbReference>
<dbReference type="NCBIfam" id="TIGR00231">
    <property type="entry name" value="small_GTP"/>
    <property type="match status" value="1"/>
</dbReference>
<dbReference type="GO" id="GO:0003924">
    <property type="term" value="F:GTPase activity"/>
    <property type="evidence" value="ECO:0007669"/>
    <property type="project" value="InterPro"/>
</dbReference>
<dbReference type="PATRIC" id="fig|1503.3.peg.34"/>
<dbReference type="OrthoDB" id="9804431at2"/>
<comment type="caution">
    <text evidence="7">The sequence shown here is derived from an EMBL/GenBank/DDBJ whole genome shotgun (WGS) entry which is preliminary data.</text>
</comment>
<dbReference type="CDD" id="cd16262">
    <property type="entry name" value="EFG_III"/>
    <property type="match status" value="1"/>
</dbReference>
<dbReference type="InterPro" id="IPR041095">
    <property type="entry name" value="EFG_II"/>
</dbReference>
<dbReference type="Pfam" id="PF14492">
    <property type="entry name" value="EFG_III"/>
    <property type="match status" value="1"/>
</dbReference>
<keyword evidence="8" id="KW-1185">Reference proteome</keyword>
<dbReference type="EMBL" id="LGSS01000010">
    <property type="protein sequence ID" value="KNF07980.1"/>
    <property type="molecule type" value="Genomic_DNA"/>
</dbReference>
<dbReference type="InterPro" id="IPR020568">
    <property type="entry name" value="Ribosomal_Su5_D2-typ_SF"/>
</dbReference>
<gene>
    <name evidence="7" type="primary">fusA</name>
    <name evidence="7" type="ORF">CLPU_10c00340</name>
</gene>
<evidence type="ECO:0000313" key="7">
    <source>
        <dbReference type="EMBL" id="KNF07980.1"/>
    </source>
</evidence>
<dbReference type="InterPro" id="IPR000795">
    <property type="entry name" value="T_Tr_GTP-bd_dom"/>
</dbReference>
<dbReference type="AlphaFoldDB" id="A0A0L0W9K4"/>
<dbReference type="Pfam" id="PF00679">
    <property type="entry name" value="EFG_C"/>
    <property type="match status" value="1"/>
</dbReference>
<dbReference type="InterPro" id="IPR004540">
    <property type="entry name" value="Transl_elong_EFG/EF2"/>
</dbReference>
<evidence type="ECO:0000256" key="5">
    <source>
        <dbReference type="NCBIfam" id="TIGR00484"/>
    </source>
</evidence>
<dbReference type="NCBIfam" id="NF009381">
    <property type="entry name" value="PRK12740.1-5"/>
    <property type="match status" value="1"/>
</dbReference>
<dbReference type="SUPFAM" id="SSF54980">
    <property type="entry name" value="EF-G C-terminal domain-like"/>
    <property type="match status" value="2"/>
</dbReference>
<dbReference type="InterPro" id="IPR014721">
    <property type="entry name" value="Ribsml_uS5_D2-typ_fold_subgr"/>
</dbReference>
<dbReference type="InterPro" id="IPR035649">
    <property type="entry name" value="EFG_V"/>
</dbReference>
<proteinExistence type="inferred from homology"/>
<dbReference type="InterPro" id="IPR000640">
    <property type="entry name" value="EFG_V-like"/>
</dbReference>
<dbReference type="Pfam" id="PF22042">
    <property type="entry name" value="EF-G_D2"/>
    <property type="match status" value="1"/>
</dbReference>
<keyword evidence="7" id="KW-0648">Protein biosynthesis</keyword>
<keyword evidence="4" id="KW-0342">GTP-binding</keyword>
<dbReference type="NCBIfam" id="NF009891">
    <property type="entry name" value="PRK13351.1-1"/>
    <property type="match status" value="1"/>
</dbReference>
<dbReference type="InterPro" id="IPR035647">
    <property type="entry name" value="EFG_III/V"/>
</dbReference>
<name>A0A0L0W9K4_GOTPU</name>
<dbReference type="FunFam" id="3.30.70.240:FF:000001">
    <property type="entry name" value="Elongation factor G"/>
    <property type="match status" value="1"/>
</dbReference>
<dbReference type="SMART" id="SM00889">
    <property type="entry name" value="EFG_IV"/>
    <property type="match status" value="1"/>
</dbReference>
<comment type="similarity">
    <text evidence="1">Belongs to the TRAFAC class translation factor GTPase superfamily. Classic translation factor GTPase family. EF-G/EF-2 subfamily.</text>
</comment>
<dbReference type="RefSeq" id="WP_050355631.1">
    <property type="nucleotide sequence ID" value="NZ_LGSS01000010.1"/>
</dbReference>
<dbReference type="SUPFAM" id="SSF52540">
    <property type="entry name" value="P-loop containing nucleoside triphosphate hydrolases"/>
    <property type="match status" value="1"/>
</dbReference>
<dbReference type="CDD" id="cd01434">
    <property type="entry name" value="EFG_mtEFG1_IV"/>
    <property type="match status" value="1"/>
</dbReference>
<dbReference type="Gene3D" id="3.30.70.870">
    <property type="entry name" value="Elongation Factor G (Translational Gtpase), domain 3"/>
    <property type="match status" value="1"/>
</dbReference>
<dbReference type="SMART" id="SM00838">
    <property type="entry name" value="EFG_C"/>
    <property type="match status" value="1"/>
</dbReference>
<protein>
    <recommendedName>
        <fullName evidence="2 5">Elongation factor G</fullName>
    </recommendedName>
</protein>
<dbReference type="SUPFAM" id="SSF50447">
    <property type="entry name" value="Translation proteins"/>
    <property type="match status" value="1"/>
</dbReference>
<keyword evidence="7" id="KW-0251">Elongation factor</keyword>
<dbReference type="PRINTS" id="PR00315">
    <property type="entry name" value="ELONGATNFCT"/>
</dbReference>
<evidence type="ECO:0000256" key="4">
    <source>
        <dbReference type="ARBA" id="ARBA00023134"/>
    </source>
</evidence>
<feature type="domain" description="Tr-type G" evidence="6">
    <location>
        <begin position="7"/>
        <end position="278"/>
    </location>
</feature>
<evidence type="ECO:0000259" key="6">
    <source>
        <dbReference type="PROSITE" id="PS51722"/>
    </source>
</evidence>
<dbReference type="PROSITE" id="PS51722">
    <property type="entry name" value="G_TR_2"/>
    <property type="match status" value="1"/>
</dbReference>
<accession>A0A0L0W9K4</accession>
<dbReference type="NCBIfam" id="TIGR00484">
    <property type="entry name" value="EF-G"/>
    <property type="match status" value="1"/>
</dbReference>
<evidence type="ECO:0000256" key="2">
    <source>
        <dbReference type="ARBA" id="ARBA00017872"/>
    </source>
</evidence>
<evidence type="ECO:0000313" key="8">
    <source>
        <dbReference type="Proteomes" id="UP000037267"/>
    </source>
</evidence>